<feature type="domain" description="C2 DOCK-type" evidence="6">
    <location>
        <begin position="684"/>
        <end position="864"/>
    </location>
</feature>
<evidence type="ECO:0000256" key="3">
    <source>
        <dbReference type="PROSITE-ProRule" id="PRU00983"/>
    </source>
</evidence>
<dbReference type="Pfam" id="PF06920">
    <property type="entry name" value="DHR-2_Lobe_A"/>
    <property type="match status" value="1"/>
</dbReference>
<dbReference type="Gene3D" id="2.60.40.150">
    <property type="entry name" value="C2 domain"/>
    <property type="match status" value="1"/>
</dbReference>
<dbReference type="InterPro" id="IPR027357">
    <property type="entry name" value="DOCKER_dom"/>
</dbReference>
<feature type="region of interest" description="Disordered" evidence="4">
    <location>
        <begin position="324"/>
        <end position="353"/>
    </location>
</feature>
<feature type="region of interest" description="Disordered" evidence="4">
    <location>
        <begin position="1957"/>
        <end position="1976"/>
    </location>
</feature>
<dbReference type="InterPro" id="IPR046769">
    <property type="entry name" value="DOCKER_Lobe_A"/>
</dbReference>
<dbReference type="Pfam" id="PF20421">
    <property type="entry name" value="DHR-2_Lobe_C"/>
    <property type="match status" value="1"/>
</dbReference>
<sequence length="2163" mass="241850">MRSLMSGRASVDDRRSDISGTSAASTLIRDTSTTGSRSGAFPLRKFTAGVGRPGQAREAREAVRSVVSAHSTSRRVTPVEPLDYEKFVIEKAILLENDPQRELLMFPRDDAEEVVQPSESKTVQPMITQKDIVDTTWLLTRDALKSFVSPKRSISFNYAKFAGDYDCVNDETAENDEMLSSLLIESDMISEEERAAMENASVSDVIREGFVMVLSETGLLDNFKSAKRRYCTVKQQSTGEVSVDIRKTRDTPPKRPQMIVQSAQLRSMRKGRTVLEIKPLRTSKERAEVRSLTLAFEEDEDLSDWFLALQRAISSVARGDTLSLGSHQDDSISKAANEPDSSSIGSADSGRDSQIWRGQRAVAKALQPPIVDRKNIFSLFSNLSPSPKPVCQPLSVLCCGSTSHSSTRRHSQISIISFLIEFKKLDLRLDVAPGVLQQIEPFYLTFFVYDVSQGRRVSEVFQLDCSSEKTNEVVDAKSDGDLTNTFGVSRAQLTSRAASQMLFTTCSSPKDLWVVCYIDRMLSLDYSGDLYMKSTGDVKATAKLHKLLQTSWTRLSKYRQRFAWAARPLLEENLAREALSPRFNTGFSTMQLFRCDNNRLTDQDLQKYLSDFAKVEKAGKSIVPNSSVAIKIEVPESKEEFESRVNPSFYALKPWKLSNDSPVPPVFELQTFGDPVVEPYSELFNLLYIYPISLKYDSQRVFPKARNILCTVRLVRGADHSAAKVFFDRLHPSGPLVASAKCAVQYHQQFPHFGDEMKARLPLCLNASDHLLFSFSHVSVGGQANSKDNETVETPIGFAWLPLIWKKDRLVMENDDQEYALPVAADLPDIYFRNRPFRGGKVDESADIKWVDQRALFRFRMRLVSSVFTTDPILQDFFQACDQLDNLGCTGSDVDLSKTKTSTSISRSTSSDAVRSCSPLVRTAFLDDEHPLVKTLLECTNALVTVEITKVIPFLNVILSRLLTSLTLVPTENLAMATLSALVSICDRCEGAGHKHLLRAYVRYHFVTLESGEGPTHSVICRFLQSLTVSLQENVTELAALYRQLWFLFDVIAKGIAQLIVRRSLLKCPRKDRLSPEVLDQIGSLITTIVPLLISKHREHQLPKECRAGITCIAFFLRCCLSFVDRGAVFKWINFILQRLDECDSKVIRDFKLDVLSILSQHEHWLPLCLPVVIDSQNQIHRVISQPLSSDYSVLSGPGSRFLPRFLNMVFQPAATSVDKHRYASCSEEWYLNETYISHHFPSGIIFQELYACMREPREYRRRALVLLRNLLAKHSFDKRYLDMNIQRRIAVLYLPFLRFAMDHISELEDAMVNDTGETTTYCANASVSDAQPARSFGACSTVFAQRSTSPTFALCGRLDQEEVQNILVSVLYVIHRVPKRILGALCIDMKQDCVLQLLRLLEITLHVFRYRGRPESKASIEKPVPGPLLHKQMLAVSSQDYIADCSRGDGSGSSSISMPYRALQHLNLSQEVALIVLEVAQILSQEFADRYVKSHVLEECVFSKLFSIYLSLLDDRWPEGVRLHAIAALSVFVNMFHTYLFEEGPLDDLSLLIERLLVVMASRLSAVQNAAAALLHLVLRYGYETSQAYLAGQAMAQSVSTSKLQSMNKTSVERLGRPGCQTSVALARLLGTKSTISSARLEKGLCVLYNLANAIDGKRIASFGQAVMELVHQLRGVMSATVALKDAANDPIRLADLHIQLADSYRGSAALRSAWFDALAELHTAENWHAEAAVCHAHSLAIIAKELAAKGLCKIDWTAFDWISSSVVKDEGVAELDGTVQSAGFTPDSLANKIEQTASALTLAERYEAIGPMYRLIIPIFEKSDNFKSLVGIYAELQQTYSRAAEVKASGKRHLGSYFRVRFFGEYHSRFEHGTDWVYREAGLASLAEVSLRLREYHRQLIGHDRIQVEPGSEVDTSLLNPSIAYIWVNHVEPVLAEGQTSKHFKTHTNISEFTYESPVSESSENEGKEPSLTNQALKKTVLKVEGAFPSSRRRLPVVSASSNVISPLEFACQKLESKANQINGVLDDVNEARPLDVKGLQLLLQGAVMPTVNVGPLAYAEAFTQPEQKERYGENGIHDLEGAFRKLMSACERGLQVNETVVAMDQQTYHEVLLASFDAMHERLHGFFGVSLRDVRRQETVGADLPKSAIHVLDTIGGVIA</sequence>
<dbReference type="SUPFAM" id="SSF50729">
    <property type="entry name" value="PH domain-like"/>
    <property type="match status" value="1"/>
</dbReference>
<dbReference type="SMART" id="SM00233">
    <property type="entry name" value="PH"/>
    <property type="match status" value="1"/>
</dbReference>
<dbReference type="InterPro" id="IPR046770">
    <property type="entry name" value="DOCKER_Lobe_B"/>
</dbReference>
<feature type="region of interest" description="Disordered" evidence="4">
    <location>
        <begin position="1"/>
        <end position="55"/>
    </location>
</feature>
<dbReference type="InterPro" id="IPR001849">
    <property type="entry name" value="PH_domain"/>
</dbReference>
<dbReference type="InterPro" id="IPR016024">
    <property type="entry name" value="ARM-type_fold"/>
</dbReference>
<proteinExistence type="inferred from homology"/>
<feature type="compositionally biased region" description="Polar residues" evidence="4">
    <location>
        <begin position="18"/>
        <end position="37"/>
    </location>
</feature>
<name>A0AAN8F9M2_TRICO</name>
<dbReference type="PROSITE" id="PS51650">
    <property type="entry name" value="C2_DOCK"/>
    <property type="match status" value="1"/>
</dbReference>
<protein>
    <submittedName>
        <fullName evidence="8">Zizimin</fullName>
    </submittedName>
</protein>
<dbReference type="Gene3D" id="1.25.40.410">
    <property type="match status" value="1"/>
</dbReference>
<dbReference type="Pfam" id="PF20422">
    <property type="entry name" value="DHR-2_Lobe_B"/>
    <property type="match status" value="1"/>
</dbReference>
<keyword evidence="2" id="KW-0344">Guanine-nucleotide releasing factor</keyword>
<feature type="domain" description="DOCKER" evidence="7">
    <location>
        <begin position="1704"/>
        <end position="2135"/>
    </location>
</feature>
<gene>
    <name evidence="8" type="ORF">GCK32_003352</name>
</gene>
<dbReference type="InterPro" id="IPR035892">
    <property type="entry name" value="C2_domain_sf"/>
</dbReference>
<evidence type="ECO:0000259" key="5">
    <source>
        <dbReference type="PROSITE" id="PS50003"/>
    </source>
</evidence>
<dbReference type="PANTHER" id="PTHR23317:SF26">
    <property type="entry name" value="ZIZIMIN, ISOFORM K"/>
    <property type="match status" value="1"/>
</dbReference>
<feature type="domain" description="PH" evidence="5">
    <location>
        <begin position="204"/>
        <end position="314"/>
    </location>
</feature>
<dbReference type="PROSITE" id="PS50003">
    <property type="entry name" value="PH_DOMAIN"/>
    <property type="match status" value="1"/>
</dbReference>
<evidence type="ECO:0000313" key="8">
    <source>
        <dbReference type="EMBL" id="KAK5972965.1"/>
    </source>
</evidence>
<dbReference type="PROSITE" id="PS51651">
    <property type="entry name" value="DOCKER"/>
    <property type="match status" value="1"/>
</dbReference>
<evidence type="ECO:0000256" key="4">
    <source>
        <dbReference type="SAM" id="MobiDB-lite"/>
    </source>
</evidence>
<comment type="similarity">
    <text evidence="3">Belongs to the DOCK family.</text>
</comment>
<accession>A0AAN8F9M2</accession>
<evidence type="ECO:0000256" key="1">
    <source>
        <dbReference type="ARBA" id="ARBA00022553"/>
    </source>
</evidence>
<dbReference type="InterPro" id="IPR046773">
    <property type="entry name" value="DOCKER_Lobe_C"/>
</dbReference>
<dbReference type="InterPro" id="IPR021816">
    <property type="entry name" value="DOCK_C/D_N"/>
</dbReference>
<dbReference type="Gene3D" id="1.20.58.740">
    <property type="match status" value="1"/>
</dbReference>
<dbReference type="EMBL" id="WIXE01016064">
    <property type="protein sequence ID" value="KAK5972965.1"/>
    <property type="molecule type" value="Genomic_DNA"/>
</dbReference>
<evidence type="ECO:0000256" key="2">
    <source>
        <dbReference type="ARBA" id="ARBA00022658"/>
    </source>
</evidence>
<dbReference type="Proteomes" id="UP001331761">
    <property type="component" value="Unassembled WGS sequence"/>
</dbReference>
<dbReference type="PANTHER" id="PTHR23317">
    <property type="entry name" value="DEDICATOR OF CYTOKINESIS DOCK"/>
    <property type="match status" value="1"/>
</dbReference>
<dbReference type="GO" id="GO:0007264">
    <property type="term" value="P:small GTPase-mediated signal transduction"/>
    <property type="evidence" value="ECO:0007669"/>
    <property type="project" value="InterPro"/>
</dbReference>
<keyword evidence="9" id="KW-1185">Reference proteome</keyword>
<dbReference type="InterPro" id="IPR043161">
    <property type="entry name" value="DOCK_C_lobe_A"/>
</dbReference>
<comment type="caution">
    <text evidence="8">The sequence shown here is derived from an EMBL/GenBank/DDBJ whole genome shotgun (WGS) entry which is preliminary data.</text>
</comment>
<reference evidence="8 9" key="1">
    <citation type="submission" date="2019-10" db="EMBL/GenBank/DDBJ databases">
        <title>Assembly and Annotation for the nematode Trichostrongylus colubriformis.</title>
        <authorList>
            <person name="Martin J."/>
        </authorList>
    </citation>
    <scope>NUCLEOTIDE SEQUENCE [LARGE SCALE GENOMIC DNA]</scope>
    <source>
        <strain evidence="8">G859</strain>
        <tissue evidence="8">Whole worm</tissue>
    </source>
</reference>
<evidence type="ECO:0000313" key="9">
    <source>
        <dbReference type="Proteomes" id="UP001331761"/>
    </source>
</evidence>
<evidence type="ECO:0000259" key="6">
    <source>
        <dbReference type="PROSITE" id="PS51650"/>
    </source>
</evidence>
<dbReference type="InterPro" id="IPR043162">
    <property type="entry name" value="DOCK_C_lobe_C"/>
</dbReference>
<dbReference type="SUPFAM" id="SSF48371">
    <property type="entry name" value="ARM repeat"/>
    <property type="match status" value="1"/>
</dbReference>
<dbReference type="InterPro" id="IPR026791">
    <property type="entry name" value="DOCK"/>
</dbReference>
<dbReference type="Pfam" id="PF11878">
    <property type="entry name" value="DOCK_C-D_N"/>
    <property type="match status" value="1"/>
</dbReference>
<keyword evidence="1" id="KW-0597">Phosphoprotein</keyword>
<organism evidence="8 9">
    <name type="scientific">Trichostrongylus colubriformis</name>
    <name type="common">Black scour worm</name>
    <dbReference type="NCBI Taxonomy" id="6319"/>
    <lineage>
        <taxon>Eukaryota</taxon>
        <taxon>Metazoa</taxon>
        <taxon>Ecdysozoa</taxon>
        <taxon>Nematoda</taxon>
        <taxon>Chromadorea</taxon>
        <taxon>Rhabditida</taxon>
        <taxon>Rhabditina</taxon>
        <taxon>Rhabditomorpha</taxon>
        <taxon>Strongyloidea</taxon>
        <taxon>Trichostrongylidae</taxon>
        <taxon>Trichostrongylus</taxon>
    </lineage>
</organism>
<evidence type="ECO:0000259" key="7">
    <source>
        <dbReference type="PROSITE" id="PS51651"/>
    </source>
</evidence>
<dbReference type="GO" id="GO:0005085">
    <property type="term" value="F:guanyl-nucleotide exchange factor activity"/>
    <property type="evidence" value="ECO:0007669"/>
    <property type="project" value="UniProtKB-KW"/>
</dbReference>
<dbReference type="Pfam" id="PF14429">
    <property type="entry name" value="DOCK-C2"/>
    <property type="match status" value="1"/>
</dbReference>
<dbReference type="InterPro" id="IPR027007">
    <property type="entry name" value="C2_DOCK-type_domain"/>
</dbReference>